<proteinExistence type="inferred from homology"/>
<dbReference type="PANTHER" id="PTHR42812">
    <property type="entry name" value="BETA-XYLOSIDASE"/>
    <property type="match status" value="1"/>
</dbReference>
<gene>
    <name evidence="7" type="ORF">NB037_06365</name>
</gene>
<evidence type="ECO:0000256" key="2">
    <source>
        <dbReference type="ARBA" id="ARBA00022801"/>
    </source>
</evidence>
<dbReference type="Gene3D" id="2.115.10.20">
    <property type="entry name" value="Glycosyl hydrolase domain, family 43"/>
    <property type="match status" value="1"/>
</dbReference>
<dbReference type="Pfam" id="PF04616">
    <property type="entry name" value="Glyco_hydro_43"/>
    <property type="match status" value="1"/>
</dbReference>
<feature type="active site" description="Proton acceptor" evidence="4">
    <location>
        <position position="13"/>
    </location>
</feature>
<reference evidence="7" key="1">
    <citation type="submission" date="2022-06" db="EMBL/GenBank/DDBJ databases">
        <title>Whole genome shotgun sequencing (WGS) of Rathayibacter sp. ZW T2_19, isolated from stored onions (Allium cepa).</title>
        <authorList>
            <person name="Stoll D.A."/>
            <person name="Huch M."/>
        </authorList>
    </citation>
    <scope>NUCLEOTIDE SEQUENCE</scope>
    <source>
        <strain evidence="7">ZW T2_19</strain>
    </source>
</reference>
<evidence type="ECO:0000256" key="3">
    <source>
        <dbReference type="ARBA" id="ARBA00023295"/>
    </source>
</evidence>
<comment type="similarity">
    <text evidence="1 6">Belongs to the glycosyl hydrolase 43 family.</text>
</comment>
<keyword evidence="8" id="KW-1185">Reference proteome</keyword>
<evidence type="ECO:0000313" key="8">
    <source>
        <dbReference type="Proteomes" id="UP001155240"/>
    </source>
</evidence>
<organism evidence="7 8">
    <name type="scientific">Rathayibacter rubneri</name>
    <dbReference type="NCBI Taxonomy" id="2950106"/>
    <lineage>
        <taxon>Bacteria</taxon>
        <taxon>Bacillati</taxon>
        <taxon>Actinomycetota</taxon>
        <taxon>Actinomycetes</taxon>
        <taxon>Micrococcales</taxon>
        <taxon>Microbacteriaceae</taxon>
        <taxon>Rathayibacter</taxon>
    </lineage>
</organism>
<evidence type="ECO:0000313" key="7">
    <source>
        <dbReference type="EMBL" id="MCM6762041.1"/>
    </source>
</evidence>
<sequence length="492" mass="54080">MTTDPIIPGFFPDPTICRVDDTYYLATSSFEYLPGIPVHRSTDLTTWTQIGNALTRPEQIAEHRGYGSAGIFAPTLRHHDGQFWLIGTNVNDIPLGRGHFLLHAEDPAGPWSEPVHIPEAIGIDPDIVWDEDGTAHVTWCSLDSENPGIQSAPVDTSTGTLLAPPRQLWEGSGLSFPEGPHLYRKDDWWYLLLAEGGTERGHTVTIARAQTIDGPYEPAPVNPILSHRSLPHPVQNVGHADLVELPDGSWAAVHLGVRPRGQTPGFHVNGRETFLAGIDWVNGWPVFDEDRFTVPAIDRSFEDRFDSEVLDQRWLGVGRFPSSFSRPTEDGGLLLEADPDQGRALLCTRTTDDVWTATTRLWVEDGTARFSLRLDDRHWYGLLYDGEIVTATVTIGPFEHLVGRWTPAAGDTPALRISAKPPQVLPHGVSMEPDLIELAASDSTGEHVFGEFDGRYLSTEVAGGFTGRVIGVEPLIGQTLLQSFTYTTAPQG</sequence>
<accession>A0A9X2IRX7</accession>
<evidence type="ECO:0000256" key="6">
    <source>
        <dbReference type="RuleBase" id="RU361187"/>
    </source>
</evidence>
<dbReference type="PANTHER" id="PTHR42812:SF12">
    <property type="entry name" value="BETA-XYLOSIDASE-RELATED"/>
    <property type="match status" value="1"/>
</dbReference>
<evidence type="ECO:0000256" key="4">
    <source>
        <dbReference type="PIRSR" id="PIRSR606710-1"/>
    </source>
</evidence>
<dbReference type="RefSeq" id="WP_251944460.1">
    <property type="nucleotide sequence ID" value="NZ_JAMRYM010000017.1"/>
</dbReference>
<dbReference type="GO" id="GO:0004553">
    <property type="term" value="F:hydrolase activity, hydrolyzing O-glycosyl compounds"/>
    <property type="evidence" value="ECO:0007669"/>
    <property type="project" value="InterPro"/>
</dbReference>
<dbReference type="InterPro" id="IPR023296">
    <property type="entry name" value="Glyco_hydro_beta-prop_sf"/>
</dbReference>
<name>A0A9X2IRX7_9MICO</name>
<dbReference type="SUPFAM" id="SSF49899">
    <property type="entry name" value="Concanavalin A-like lectins/glucanases"/>
    <property type="match status" value="1"/>
</dbReference>
<keyword evidence="3 6" id="KW-0326">Glycosidase</keyword>
<dbReference type="InterPro" id="IPR013320">
    <property type="entry name" value="ConA-like_dom_sf"/>
</dbReference>
<dbReference type="InterPro" id="IPR006710">
    <property type="entry name" value="Glyco_hydro_43"/>
</dbReference>
<dbReference type="CDD" id="cd18617">
    <property type="entry name" value="GH43_XynB-like"/>
    <property type="match status" value="1"/>
</dbReference>
<protein>
    <submittedName>
        <fullName evidence="7">Glycoside hydrolase family 43 protein</fullName>
    </submittedName>
</protein>
<dbReference type="GO" id="GO:0005975">
    <property type="term" value="P:carbohydrate metabolic process"/>
    <property type="evidence" value="ECO:0007669"/>
    <property type="project" value="InterPro"/>
</dbReference>
<feature type="site" description="Important for catalytic activity, responsible for pKa modulation of the active site Glu and correct orientation of both the proton donor and substrate" evidence="5">
    <location>
        <position position="124"/>
    </location>
</feature>
<dbReference type="Proteomes" id="UP001155240">
    <property type="component" value="Unassembled WGS sequence"/>
</dbReference>
<dbReference type="AlphaFoldDB" id="A0A9X2IRX7"/>
<dbReference type="SUPFAM" id="SSF75005">
    <property type="entry name" value="Arabinanase/levansucrase/invertase"/>
    <property type="match status" value="1"/>
</dbReference>
<comment type="caution">
    <text evidence="7">The sequence shown here is derived from an EMBL/GenBank/DDBJ whole genome shotgun (WGS) entry which is preliminary data.</text>
</comment>
<dbReference type="InterPro" id="IPR051795">
    <property type="entry name" value="Glycosyl_Hydrlase_43"/>
</dbReference>
<dbReference type="Gene3D" id="2.60.120.200">
    <property type="match status" value="1"/>
</dbReference>
<evidence type="ECO:0000256" key="1">
    <source>
        <dbReference type="ARBA" id="ARBA00009865"/>
    </source>
</evidence>
<feature type="active site" description="Proton donor" evidence="4">
    <location>
        <position position="178"/>
    </location>
</feature>
<evidence type="ECO:0000256" key="5">
    <source>
        <dbReference type="PIRSR" id="PIRSR606710-2"/>
    </source>
</evidence>
<keyword evidence="2 6" id="KW-0378">Hydrolase</keyword>
<dbReference type="EMBL" id="JAMRYM010000017">
    <property type="protein sequence ID" value="MCM6762041.1"/>
    <property type="molecule type" value="Genomic_DNA"/>
</dbReference>